<dbReference type="AlphaFoldDB" id="A0A150K4G8"/>
<organism evidence="2 3">
    <name type="scientific">Heyndrickxia coagulans</name>
    <name type="common">Weizmannia coagulans</name>
    <dbReference type="NCBI Taxonomy" id="1398"/>
    <lineage>
        <taxon>Bacteria</taxon>
        <taxon>Bacillati</taxon>
        <taxon>Bacillota</taxon>
        <taxon>Bacilli</taxon>
        <taxon>Bacillales</taxon>
        <taxon>Bacillaceae</taxon>
        <taxon>Heyndrickxia</taxon>
    </lineage>
</organism>
<proteinExistence type="predicted"/>
<sequence length="76" mass="8928">MKIFAFCRCIQAGKALVWQTAMLPFAGRFFSWTVVFYILCLHLLDDYLESLIKLDFFARFCPLEFRHPGVFSVPFP</sequence>
<evidence type="ECO:0000313" key="3">
    <source>
        <dbReference type="Proteomes" id="UP000075288"/>
    </source>
</evidence>
<keyword evidence="1" id="KW-0472">Membrane</keyword>
<reference evidence="2 3" key="1">
    <citation type="submission" date="2016-01" db="EMBL/GenBank/DDBJ databases">
        <title>Genome Sequences of Twelve Sporeforming Bacillus Species Isolated from Foods.</title>
        <authorList>
            <person name="Berendsen E.M."/>
            <person name="Wells-Bennik M.H."/>
            <person name="Krawcyk A.O."/>
            <person name="De Jong A."/>
            <person name="Holsappel S."/>
            <person name="Eijlander R.T."/>
            <person name="Kuipers O.P."/>
        </authorList>
    </citation>
    <scope>NUCLEOTIDE SEQUENCE [LARGE SCALE GENOMIC DNA]</scope>
    <source>
        <strain evidence="2 3">B4098</strain>
    </source>
</reference>
<dbReference type="PATRIC" id="fig|1398.26.peg.2095"/>
<accession>A0A150K4G8</accession>
<keyword evidence="1" id="KW-1133">Transmembrane helix</keyword>
<protein>
    <submittedName>
        <fullName evidence="2">Uncharacterized protein</fullName>
    </submittedName>
</protein>
<gene>
    <name evidence="2" type="ORF">B4098_3147</name>
</gene>
<dbReference type="EMBL" id="LQYG01000027">
    <property type="protein sequence ID" value="KYC64439.1"/>
    <property type="molecule type" value="Genomic_DNA"/>
</dbReference>
<evidence type="ECO:0000256" key="1">
    <source>
        <dbReference type="SAM" id="Phobius"/>
    </source>
</evidence>
<feature type="transmembrane region" description="Helical" evidence="1">
    <location>
        <begin position="25"/>
        <end position="44"/>
    </location>
</feature>
<evidence type="ECO:0000313" key="2">
    <source>
        <dbReference type="EMBL" id="KYC64439.1"/>
    </source>
</evidence>
<keyword evidence="1" id="KW-0812">Transmembrane</keyword>
<name>A0A150K4G8_HEYCO</name>
<dbReference type="Proteomes" id="UP000075288">
    <property type="component" value="Unassembled WGS sequence"/>
</dbReference>
<comment type="caution">
    <text evidence="2">The sequence shown here is derived from an EMBL/GenBank/DDBJ whole genome shotgun (WGS) entry which is preliminary data.</text>
</comment>